<dbReference type="Proteomes" id="UP000268094">
    <property type="component" value="Unassembled WGS sequence"/>
</dbReference>
<keyword evidence="1" id="KW-0812">Transmembrane</keyword>
<evidence type="ECO:0008006" key="4">
    <source>
        <dbReference type="Google" id="ProtNLM"/>
    </source>
</evidence>
<proteinExistence type="predicted"/>
<keyword evidence="3" id="KW-1185">Reference proteome</keyword>
<accession>A0A3A8IW41</accession>
<keyword evidence="1" id="KW-1133">Transmembrane helix</keyword>
<keyword evidence="1" id="KW-0472">Membrane</keyword>
<feature type="transmembrane region" description="Helical" evidence="1">
    <location>
        <begin position="39"/>
        <end position="56"/>
    </location>
</feature>
<name>A0A3A8IW41_9BACT</name>
<organism evidence="2 3">
    <name type="scientific">Corallococcus terminator</name>
    <dbReference type="NCBI Taxonomy" id="2316733"/>
    <lineage>
        <taxon>Bacteria</taxon>
        <taxon>Pseudomonadati</taxon>
        <taxon>Myxococcota</taxon>
        <taxon>Myxococcia</taxon>
        <taxon>Myxococcales</taxon>
        <taxon>Cystobacterineae</taxon>
        <taxon>Myxococcaceae</taxon>
        <taxon>Corallococcus</taxon>
    </lineage>
</organism>
<dbReference type="EMBL" id="RAVZ01000097">
    <property type="protein sequence ID" value="RKG87435.1"/>
    <property type="molecule type" value="Genomic_DNA"/>
</dbReference>
<reference evidence="3" key="1">
    <citation type="submission" date="2018-09" db="EMBL/GenBank/DDBJ databases">
        <authorList>
            <person name="Livingstone P.G."/>
            <person name="Whitworth D.E."/>
        </authorList>
    </citation>
    <scope>NUCLEOTIDE SEQUENCE [LARGE SCALE GENOMIC DNA]</scope>
    <source>
        <strain evidence="3">CA054A</strain>
    </source>
</reference>
<comment type="caution">
    <text evidence="2">The sequence shown here is derived from an EMBL/GenBank/DDBJ whole genome shotgun (WGS) entry which is preliminary data.</text>
</comment>
<protein>
    <recommendedName>
        <fullName evidence="4">Tetratricopeptide repeat protein</fullName>
    </recommendedName>
</protein>
<evidence type="ECO:0000313" key="2">
    <source>
        <dbReference type="EMBL" id="RKG87435.1"/>
    </source>
</evidence>
<evidence type="ECO:0000313" key="3">
    <source>
        <dbReference type="Proteomes" id="UP000268094"/>
    </source>
</evidence>
<dbReference type="OrthoDB" id="5503308at2"/>
<gene>
    <name evidence="2" type="ORF">D7V88_15910</name>
</gene>
<evidence type="ECO:0000256" key="1">
    <source>
        <dbReference type="SAM" id="Phobius"/>
    </source>
</evidence>
<dbReference type="RefSeq" id="WP_120541489.1">
    <property type="nucleotide sequence ID" value="NZ_RAVZ01000097.1"/>
</dbReference>
<sequence>MRTQWIIGGVLGVALAVVPRVLAHFEPEAYETARSFAPSIPYLLIPLSGLLALYFLPRYRRSKALTDEGLQLLSQGRVAAALDKFEASRPLAKSPVIPTYNIGISRLQLWQLSVAERELAGLEARTDLTPRFRELLSASLAMVSAMDGRVALAEKRLSVKTWDGTPHLMAVLASGVVACRTGRWAEALEQLGHSSLQELTGPLRGLREALEAWCQEHLTGEQRPVDAVAVFGEASPDVLEACWPELVTFLLERSGRREAGAL</sequence>
<dbReference type="AlphaFoldDB" id="A0A3A8IW41"/>